<dbReference type="GO" id="GO:0016987">
    <property type="term" value="F:sigma factor activity"/>
    <property type="evidence" value="ECO:0007669"/>
    <property type="project" value="UniProtKB-KW"/>
</dbReference>
<dbReference type="InterPro" id="IPR007627">
    <property type="entry name" value="RNA_pol_sigma70_r2"/>
</dbReference>
<evidence type="ECO:0000256" key="2">
    <source>
        <dbReference type="ARBA" id="ARBA00023015"/>
    </source>
</evidence>
<protein>
    <submittedName>
        <fullName evidence="8">Sigma-70 family RNA polymerase sigma factor</fullName>
    </submittedName>
</protein>
<dbReference type="EMBL" id="SMRT01000001">
    <property type="protein sequence ID" value="TDG00394.1"/>
    <property type="molecule type" value="Genomic_DNA"/>
</dbReference>
<dbReference type="Pfam" id="PF04542">
    <property type="entry name" value="Sigma70_r2"/>
    <property type="match status" value="1"/>
</dbReference>
<dbReference type="InterPro" id="IPR014284">
    <property type="entry name" value="RNA_pol_sigma-70_dom"/>
</dbReference>
<comment type="caution">
    <text evidence="8">The sequence shown here is derived from an EMBL/GenBank/DDBJ whole genome shotgun (WGS) entry which is preliminary data.</text>
</comment>
<organism evidence="8 9">
    <name type="scientific">Paenibacillus piri</name>
    <dbReference type="NCBI Taxonomy" id="2547395"/>
    <lineage>
        <taxon>Bacteria</taxon>
        <taxon>Bacillati</taxon>
        <taxon>Bacillota</taxon>
        <taxon>Bacilli</taxon>
        <taxon>Bacillales</taxon>
        <taxon>Paenibacillaceae</taxon>
        <taxon>Paenibacillus</taxon>
    </lineage>
</organism>
<dbReference type="NCBIfam" id="TIGR02937">
    <property type="entry name" value="sigma70-ECF"/>
    <property type="match status" value="1"/>
</dbReference>
<comment type="similarity">
    <text evidence="1">Belongs to the sigma-70 factor family. ECF subfamily.</text>
</comment>
<dbReference type="CDD" id="cd06171">
    <property type="entry name" value="Sigma70_r4"/>
    <property type="match status" value="1"/>
</dbReference>
<keyword evidence="9" id="KW-1185">Reference proteome</keyword>
<evidence type="ECO:0000313" key="9">
    <source>
        <dbReference type="Proteomes" id="UP000295636"/>
    </source>
</evidence>
<keyword evidence="4" id="KW-0238">DNA-binding</keyword>
<evidence type="ECO:0000256" key="5">
    <source>
        <dbReference type="ARBA" id="ARBA00023163"/>
    </source>
</evidence>
<reference evidence="8 9" key="1">
    <citation type="submission" date="2019-03" db="EMBL/GenBank/DDBJ databases">
        <title>This is whole genome sequence of Paenibacillus sp MS74 strain.</title>
        <authorList>
            <person name="Trinh H.N."/>
        </authorList>
    </citation>
    <scope>NUCLEOTIDE SEQUENCE [LARGE SCALE GENOMIC DNA]</scope>
    <source>
        <strain evidence="8 9">MS74</strain>
    </source>
</reference>
<gene>
    <name evidence="8" type="ORF">E1757_01795</name>
</gene>
<dbReference type="GO" id="GO:0006352">
    <property type="term" value="P:DNA-templated transcription initiation"/>
    <property type="evidence" value="ECO:0007669"/>
    <property type="project" value="InterPro"/>
</dbReference>
<dbReference type="InterPro" id="IPR039425">
    <property type="entry name" value="RNA_pol_sigma-70-like"/>
</dbReference>
<proteinExistence type="inferred from homology"/>
<evidence type="ECO:0000256" key="1">
    <source>
        <dbReference type="ARBA" id="ARBA00010641"/>
    </source>
</evidence>
<dbReference type="OrthoDB" id="9785675at2"/>
<evidence type="ECO:0000259" key="7">
    <source>
        <dbReference type="Pfam" id="PF04545"/>
    </source>
</evidence>
<dbReference type="InterPro" id="IPR036388">
    <property type="entry name" value="WH-like_DNA-bd_sf"/>
</dbReference>
<feature type="domain" description="RNA polymerase sigma-70 region 4" evidence="7">
    <location>
        <begin position="131"/>
        <end position="176"/>
    </location>
</feature>
<accession>A0A4R5KWK7</accession>
<evidence type="ECO:0000259" key="6">
    <source>
        <dbReference type="Pfam" id="PF04542"/>
    </source>
</evidence>
<dbReference type="Pfam" id="PF04545">
    <property type="entry name" value="Sigma70_r4"/>
    <property type="match status" value="1"/>
</dbReference>
<dbReference type="InterPro" id="IPR007630">
    <property type="entry name" value="RNA_pol_sigma70_r4"/>
</dbReference>
<keyword evidence="5" id="KW-0804">Transcription</keyword>
<dbReference type="InterPro" id="IPR013325">
    <property type="entry name" value="RNA_pol_sigma_r2"/>
</dbReference>
<evidence type="ECO:0000256" key="4">
    <source>
        <dbReference type="ARBA" id="ARBA00023125"/>
    </source>
</evidence>
<name>A0A4R5KWK7_9BACL</name>
<keyword evidence="3" id="KW-0731">Sigma factor</keyword>
<dbReference type="RefSeq" id="WP_133225103.1">
    <property type="nucleotide sequence ID" value="NZ_SMRT01000001.1"/>
</dbReference>
<dbReference type="PANTHER" id="PTHR43133">
    <property type="entry name" value="RNA POLYMERASE ECF-TYPE SIGMA FACTO"/>
    <property type="match status" value="1"/>
</dbReference>
<dbReference type="SUPFAM" id="SSF88659">
    <property type="entry name" value="Sigma3 and sigma4 domains of RNA polymerase sigma factors"/>
    <property type="match status" value="1"/>
</dbReference>
<sequence length="197" mass="23176">MPDSSIQEWIQKMNNGNEEAFRVIYEQSKGHVYSTVSLLLSNKQDVYDVVNEVYAELLRSLPKYDFQKPFRPWLTGLTIRQVNNWNRKLWRRFRLYERSHNLATNDPIPDSADVVLLNEHRSELLQLVQMLPYKQKMVIVLRYYHDHTFEEISELLEIPVGTVKSRHHTALAKLRKHASYSISKDEGGFTSCPSKIN</sequence>
<dbReference type="AlphaFoldDB" id="A0A4R5KWK7"/>
<evidence type="ECO:0000256" key="3">
    <source>
        <dbReference type="ARBA" id="ARBA00023082"/>
    </source>
</evidence>
<dbReference type="Gene3D" id="1.10.1740.10">
    <property type="match status" value="1"/>
</dbReference>
<dbReference type="Proteomes" id="UP000295636">
    <property type="component" value="Unassembled WGS sequence"/>
</dbReference>
<dbReference type="SUPFAM" id="SSF88946">
    <property type="entry name" value="Sigma2 domain of RNA polymerase sigma factors"/>
    <property type="match status" value="1"/>
</dbReference>
<keyword evidence="2" id="KW-0805">Transcription regulation</keyword>
<dbReference type="InterPro" id="IPR013324">
    <property type="entry name" value="RNA_pol_sigma_r3/r4-like"/>
</dbReference>
<dbReference type="Gene3D" id="1.10.10.10">
    <property type="entry name" value="Winged helix-like DNA-binding domain superfamily/Winged helix DNA-binding domain"/>
    <property type="match status" value="1"/>
</dbReference>
<evidence type="ECO:0000313" key="8">
    <source>
        <dbReference type="EMBL" id="TDG00394.1"/>
    </source>
</evidence>
<dbReference type="PANTHER" id="PTHR43133:SF60">
    <property type="entry name" value="RNA POLYMERASE SIGMA FACTOR SIGV"/>
    <property type="match status" value="1"/>
</dbReference>
<dbReference type="GO" id="GO:0003677">
    <property type="term" value="F:DNA binding"/>
    <property type="evidence" value="ECO:0007669"/>
    <property type="project" value="UniProtKB-KW"/>
</dbReference>
<dbReference type="NCBIfam" id="NF009195">
    <property type="entry name" value="PRK12543.1"/>
    <property type="match status" value="1"/>
</dbReference>
<feature type="domain" description="RNA polymerase sigma-70 region 2" evidence="6">
    <location>
        <begin position="24"/>
        <end position="92"/>
    </location>
</feature>